<dbReference type="Proteomes" id="UP000320693">
    <property type="component" value="Unassembled WGS sequence"/>
</dbReference>
<accession>A0ABQ0RYG6</accession>
<reference evidence="2 3" key="1">
    <citation type="submission" date="2019-06" db="EMBL/GenBank/DDBJ databases">
        <title>Whole genome shotgun sequence of Pseudonocardia saturnea NBRC 14499.</title>
        <authorList>
            <person name="Hosoyama A."/>
            <person name="Uohara A."/>
            <person name="Ohji S."/>
            <person name="Ichikawa N."/>
        </authorList>
    </citation>
    <scope>NUCLEOTIDE SEQUENCE [LARGE SCALE GENOMIC DNA]</scope>
    <source>
        <strain evidence="2 3">NBRC 14499</strain>
    </source>
</reference>
<evidence type="ECO:0000313" key="3">
    <source>
        <dbReference type="Proteomes" id="UP000320693"/>
    </source>
</evidence>
<evidence type="ECO:0000313" key="2">
    <source>
        <dbReference type="EMBL" id="GEC25701.1"/>
    </source>
</evidence>
<gene>
    <name evidence="2" type="ORF">PSA01_27300</name>
</gene>
<feature type="compositionally biased region" description="Basic residues" evidence="1">
    <location>
        <begin position="1"/>
        <end position="10"/>
    </location>
</feature>
<feature type="compositionally biased region" description="Basic and acidic residues" evidence="1">
    <location>
        <begin position="110"/>
        <end position="119"/>
    </location>
</feature>
<organism evidence="2 3">
    <name type="scientific">Pseudonocardia saturnea</name>
    <dbReference type="NCBI Taxonomy" id="33909"/>
    <lineage>
        <taxon>Bacteria</taxon>
        <taxon>Bacillati</taxon>
        <taxon>Actinomycetota</taxon>
        <taxon>Actinomycetes</taxon>
        <taxon>Pseudonocardiales</taxon>
        <taxon>Pseudonocardiaceae</taxon>
        <taxon>Pseudonocardia</taxon>
    </lineage>
</organism>
<keyword evidence="3" id="KW-1185">Reference proteome</keyword>
<comment type="caution">
    <text evidence="2">The sequence shown here is derived from an EMBL/GenBank/DDBJ whole genome shotgun (WGS) entry which is preliminary data.</text>
</comment>
<dbReference type="EMBL" id="BJNH01000027">
    <property type="protein sequence ID" value="GEC25701.1"/>
    <property type="molecule type" value="Genomic_DNA"/>
</dbReference>
<proteinExistence type="predicted"/>
<feature type="region of interest" description="Disordered" evidence="1">
    <location>
        <begin position="108"/>
        <end position="151"/>
    </location>
</feature>
<protein>
    <submittedName>
        <fullName evidence="2">Uncharacterized protein</fullName>
    </submittedName>
</protein>
<name>A0ABQ0RYG6_9PSEU</name>
<sequence>MRPSPRRPRPGRGPGGGCVTAPDGDAVLPGAPDSPRARAYVRPGARGTKLAHVPAAELADHDADRTELQTAYNGLRTALARLRRARDPKARATARALTAATVETLGALTERAREADPRPPRKVRLRQEGNALIEKANAARARRGMGPLDAD</sequence>
<evidence type="ECO:0000256" key="1">
    <source>
        <dbReference type="SAM" id="MobiDB-lite"/>
    </source>
</evidence>
<feature type="region of interest" description="Disordered" evidence="1">
    <location>
        <begin position="1"/>
        <end position="37"/>
    </location>
</feature>